<reference evidence="6 7" key="1">
    <citation type="submission" date="2024-04" db="EMBL/GenBank/DDBJ databases">
        <title>Tritrichomonas musculus Genome.</title>
        <authorList>
            <person name="Alves-Ferreira E."/>
            <person name="Grigg M."/>
            <person name="Lorenzi H."/>
            <person name="Galac M."/>
        </authorList>
    </citation>
    <scope>NUCLEOTIDE SEQUENCE [LARGE SCALE GENOMIC DNA]</scope>
    <source>
        <strain evidence="6 7">EAF2021</strain>
    </source>
</reference>
<keyword evidence="2" id="KW-0106">Calcium</keyword>
<evidence type="ECO:0000256" key="2">
    <source>
        <dbReference type="ARBA" id="ARBA00022837"/>
    </source>
</evidence>
<dbReference type="PANTHER" id="PTHR45911">
    <property type="entry name" value="C2 DOMAIN-CONTAINING PROTEIN"/>
    <property type="match status" value="1"/>
</dbReference>
<protein>
    <recommendedName>
        <fullName evidence="4">C2 domain-containing protein</fullName>
    </recommendedName>
</protein>
<proteinExistence type="predicted"/>
<dbReference type="InterPro" id="IPR000008">
    <property type="entry name" value="C2_dom"/>
</dbReference>
<dbReference type="Proteomes" id="UP001470230">
    <property type="component" value="Unassembled WGS sequence"/>
</dbReference>
<evidence type="ECO:0000256" key="3">
    <source>
        <dbReference type="SAM" id="MobiDB-lite"/>
    </source>
</evidence>
<name>A0ABR2H474_9EUKA</name>
<evidence type="ECO:0000313" key="5">
    <source>
        <dbReference type="EMBL" id="KAK8835260.1"/>
    </source>
</evidence>
<dbReference type="EMBL" id="JAPFFF010000201">
    <property type="protein sequence ID" value="KAK8835260.1"/>
    <property type="molecule type" value="Genomic_DNA"/>
</dbReference>
<keyword evidence="7" id="KW-1185">Reference proteome</keyword>
<evidence type="ECO:0000256" key="1">
    <source>
        <dbReference type="ARBA" id="ARBA00022723"/>
    </source>
</evidence>
<dbReference type="SMART" id="SM00239">
    <property type="entry name" value="C2"/>
    <property type="match status" value="2"/>
</dbReference>
<comment type="caution">
    <text evidence="6">The sequence shown here is derived from an EMBL/GenBank/DDBJ whole genome shotgun (WGS) entry which is preliminary data.</text>
</comment>
<dbReference type="SUPFAM" id="SSF49562">
    <property type="entry name" value="C2 domain (Calcium/lipid-binding domain, CaLB)"/>
    <property type="match status" value="2"/>
</dbReference>
<sequence length="596" mass="67612">MSQAEGIRSQNSDFVDGKVKVNVKVIKAEDLKCEGKDSNKLCPFVSVKLGSDELQKHKTDVVKNDPNPEWNETFTFKVDDLETELIYVEVKSKDKLKSFPISKQLKISFLSFQYGETKEIKKELHYKDQDVGTLYLEISLQDEPRKKSGGLKSPRKGKGEGLCFRVKAIDASDLEEGDYCVQLKMEVDDTSNPITTVQNGTNPVWNEDLYIKTVDASKDTLKVVLLKNEKKYIKSVKFPTSSFSAGQKDVTFDDDVYNTKNQKVGHLRLSITPLDYNTPISDDSKYDLNVYLIDCDGYAEEDEPLTCELEVNNRTYATSKGSKNFKWNQSLVVPFNNLQKDVFTIKPSKGDNIAIFLKELEMNKTKEYKEEVPGTDDCVIHFTLRPTDHVRARSSYDCHDFSLGSDLSSHYSTSFTSLSSSELQSLSSLREEEIQQHKQHKPDEQRDTKVKPCRYDNVIGSLKSLSDLVDIDDEDGQVYVTMDLISYGLNKKKKTTESNKVDNGETPDLKFYLNRIKKGNVLVFNIWKTVSDGEPANIGVVEIPVKDIPDGENDVTHDIQKPKNFAYGKKKSFGQAVFNINHTTDYALPYDTEDSE</sequence>
<evidence type="ECO:0000313" key="7">
    <source>
        <dbReference type="Proteomes" id="UP001470230"/>
    </source>
</evidence>
<evidence type="ECO:0000313" key="6">
    <source>
        <dbReference type="EMBL" id="KAK8841033.1"/>
    </source>
</evidence>
<dbReference type="PANTHER" id="PTHR45911:SF4">
    <property type="entry name" value="MULTIPLE C2 AND TRANSMEMBRANE DOMAIN-CONTAINING PROTEIN"/>
    <property type="match status" value="1"/>
</dbReference>
<dbReference type="Pfam" id="PF00168">
    <property type="entry name" value="C2"/>
    <property type="match status" value="3"/>
</dbReference>
<feature type="region of interest" description="Disordered" evidence="3">
    <location>
        <begin position="428"/>
        <end position="449"/>
    </location>
</feature>
<dbReference type="InterPro" id="IPR035892">
    <property type="entry name" value="C2_domain_sf"/>
</dbReference>
<dbReference type="CDD" id="cd00030">
    <property type="entry name" value="C2"/>
    <property type="match status" value="2"/>
</dbReference>
<dbReference type="PROSITE" id="PS50004">
    <property type="entry name" value="C2"/>
    <property type="match status" value="1"/>
</dbReference>
<feature type="domain" description="C2" evidence="4">
    <location>
        <begin position="2"/>
        <end position="124"/>
    </location>
</feature>
<feature type="compositionally biased region" description="Basic and acidic residues" evidence="3">
    <location>
        <begin position="429"/>
        <end position="449"/>
    </location>
</feature>
<dbReference type="Gene3D" id="2.60.40.150">
    <property type="entry name" value="C2 domain"/>
    <property type="match status" value="2"/>
</dbReference>
<accession>A0ABR2H474</accession>
<keyword evidence="1" id="KW-0479">Metal-binding</keyword>
<dbReference type="EMBL" id="JAPFFF010000043">
    <property type="protein sequence ID" value="KAK8841033.1"/>
    <property type="molecule type" value="Genomic_DNA"/>
</dbReference>
<gene>
    <name evidence="5" type="ORF">M9Y10_017029</name>
    <name evidence="6" type="ORF">M9Y10_027870</name>
</gene>
<organism evidence="6 7">
    <name type="scientific">Tritrichomonas musculus</name>
    <dbReference type="NCBI Taxonomy" id="1915356"/>
    <lineage>
        <taxon>Eukaryota</taxon>
        <taxon>Metamonada</taxon>
        <taxon>Parabasalia</taxon>
        <taxon>Tritrichomonadida</taxon>
        <taxon>Tritrichomonadidae</taxon>
        <taxon>Tritrichomonas</taxon>
    </lineage>
</organism>
<evidence type="ECO:0000259" key="4">
    <source>
        <dbReference type="PROSITE" id="PS50004"/>
    </source>
</evidence>